<dbReference type="CDD" id="cd00209">
    <property type="entry name" value="DHFR"/>
    <property type="match status" value="1"/>
</dbReference>
<evidence type="ECO:0000256" key="4">
    <source>
        <dbReference type="ARBA" id="ARBA00022563"/>
    </source>
</evidence>
<dbReference type="GO" id="GO:0046655">
    <property type="term" value="P:folic acid metabolic process"/>
    <property type="evidence" value="ECO:0007669"/>
    <property type="project" value="TreeGrafter"/>
</dbReference>
<dbReference type="KEGG" id="pluf:LFWB_6230"/>
<dbReference type="Gene3D" id="3.40.430.10">
    <property type="entry name" value="Dihydrofolate Reductase, subunit A"/>
    <property type="match status" value="1"/>
</dbReference>
<dbReference type="EMBL" id="CP054393">
    <property type="protein sequence ID" value="QTX03186.1"/>
    <property type="molecule type" value="Genomic_DNA"/>
</dbReference>
<name>A0A975INR7_LOWBP</name>
<dbReference type="InterPro" id="IPR012259">
    <property type="entry name" value="DHFR"/>
</dbReference>
<dbReference type="GO" id="GO:0005829">
    <property type="term" value="C:cytosol"/>
    <property type="evidence" value="ECO:0007669"/>
    <property type="project" value="TreeGrafter"/>
</dbReference>
<protein>
    <recommendedName>
        <fullName evidence="3">dihydrofolate reductase</fullName>
        <ecNumber evidence="3">1.5.1.3</ecNumber>
    </recommendedName>
</protein>
<evidence type="ECO:0000256" key="7">
    <source>
        <dbReference type="RuleBase" id="RU004474"/>
    </source>
</evidence>
<dbReference type="InterPro" id="IPR024072">
    <property type="entry name" value="DHFR-like_dom_sf"/>
</dbReference>
<dbReference type="PROSITE" id="PS00075">
    <property type="entry name" value="DHFR_1"/>
    <property type="match status" value="1"/>
</dbReference>
<evidence type="ECO:0000313" key="10">
    <source>
        <dbReference type="Proteomes" id="UP000672038"/>
    </source>
</evidence>
<dbReference type="PANTHER" id="PTHR48069:SF3">
    <property type="entry name" value="DIHYDROFOLATE REDUCTASE"/>
    <property type="match status" value="1"/>
</dbReference>
<dbReference type="InterPro" id="IPR017925">
    <property type="entry name" value="DHFR_CS"/>
</dbReference>
<evidence type="ECO:0000313" key="9">
    <source>
        <dbReference type="EMBL" id="QTX03186.1"/>
    </source>
</evidence>
<evidence type="ECO:0000256" key="3">
    <source>
        <dbReference type="ARBA" id="ARBA00012856"/>
    </source>
</evidence>
<comment type="similarity">
    <text evidence="2 7">Belongs to the dihydrofolate reductase family.</text>
</comment>
<dbReference type="GO" id="GO:0046654">
    <property type="term" value="P:tetrahydrofolate biosynthetic process"/>
    <property type="evidence" value="ECO:0007669"/>
    <property type="project" value="InterPro"/>
</dbReference>
<dbReference type="PRINTS" id="PR00070">
    <property type="entry name" value="DHFR"/>
</dbReference>
<dbReference type="GO" id="GO:0006730">
    <property type="term" value="P:one-carbon metabolic process"/>
    <property type="evidence" value="ECO:0007669"/>
    <property type="project" value="UniProtKB-KW"/>
</dbReference>
<proteinExistence type="inferred from homology"/>
<keyword evidence="4" id="KW-0554">One-carbon metabolism</keyword>
<keyword evidence="6" id="KW-0560">Oxidoreductase</keyword>
<gene>
    <name evidence="9" type="primary">folA</name>
    <name evidence="9" type="ORF">LFWB_6230</name>
</gene>
<evidence type="ECO:0000259" key="8">
    <source>
        <dbReference type="PROSITE" id="PS51330"/>
    </source>
</evidence>
<sequence>MISLITAFDSNFLIGKENKLPWHYPEDLLFFKNKTFNKNVFMGWNTYESLKFYYQKKKLPFQNIYVAKTLPFCISGIIHVSNVEQFLKEYQNKKEEIIVIGGSSIYNQSLKYADKLYITHILKRHQGDSFFPFFNFKRYLIKEKKIKNELIFATYMPKKNNEV</sequence>
<dbReference type="GO" id="GO:0046452">
    <property type="term" value="P:dihydrofolate metabolic process"/>
    <property type="evidence" value="ECO:0007669"/>
    <property type="project" value="TreeGrafter"/>
</dbReference>
<feature type="domain" description="DHFR" evidence="8">
    <location>
        <begin position="1"/>
        <end position="163"/>
    </location>
</feature>
<dbReference type="GO" id="GO:0050661">
    <property type="term" value="F:NADP binding"/>
    <property type="evidence" value="ECO:0007669"/>
    <property type="project" value="InterPro"/>
</dbReference>
<evidence type="ECO:0000256" key="5">
    <source>
        <dbReference type="ARBA" id="ARBA00022857"/>
    </source>
</evidence>
<dbReference type="PANTHER" id="PTHR48069">
    <property type="entry name" value="DIHYDROFOLATE REDUCTASE"/>
    <property type="match status" value="1"/>
</dbReference>
<keyword evidence="10" id="KW-1185">Reference proteome</keyword>
<dbReference type="GO" id="GO:0004146">
    <property type="term" value="F:dihydrofolate reductase activity"/>
    <property type="evidence" value="ECO:0007669"/>
    <property type="project" value="UniProtKB-EC"/>
</dbReference>
<dbReference type="Proteomes" id="UP000672038">
    <property type="component" value="Chromosome"/>
</dbReference>
<organism evidence="9 10">
    <name type="scientific">Loofah witches'-broom phytoplasma</name>
    <dbReference type="NCBI Taxonomy" id="35773"/>
    <lineage>
        <taxon>Bacteria</taxon>
        <taxon>Bacillati</taxon>
        <taxon>Mycoplasmatota</taxon>
        <taxon>Mollicutes</taxon>
        <taxon>Acholeplasmatales</taxon>
        <taxon>Acholeplasmataceae</taxon>
        <taxon>Candidatus Phytoplasma</taxon>
        <taxon>16SrVIII (Loofah witches'-broom group)</taxon>
    </lineage>
</organism>
<dbReference type="AlphaFoldDB" id="A0A975INR7"/>
<dbReference type="Pfam" id="PF00186">
    <property type="entry name" value="DHFR_1"/>
    <property type="match status" value="1"/>
</dbReference>
<evidence type="ECO:0000256" key="1">
    <source>
        <dbReference type="ARBA" id="ARBA00004903"/>
    </source>
</evidence>
<accession>A0A975INR7</accession>
<evidence type="ECO:0000256" key="6">
    <source>
        <dbReference type="ARBA" id="ARBA00023002"/>
    </source>
</evidence>
<dbReference type="RefSeq" id="WP_210954613.1">
    <property type="nucleotide sequence ID" value="NZ_CP054393.1"/>
</dbReference>
<comment type="pathway">
    <text evidence="1">Cofactor biosynthesis; tetrahydrofolate biosynthesis; 5,6,7,8-tetrahydrofolate from 7,8-dihydrofolate: step 1/1.</text>
</comment>
<dbReference type="InterPro" id="IPR001796">
    <property type="entry name" value="DHFR_dom"/>
</dbReference>
<keyword evidence="5" id="KW-0521">NADP</keyword>
<reference evidence="9" key="1">
    <citation type="submission" date="2020-06" db="EMBL/GenBank/DDBJ databases">
        <title>Complete genome sequence of Candidatus Phytoplasma luffae NCHU2019.</title>
        <authorList>
            <person name="Cho S.-T."/>
            <person name="Tan C.-M."/>
            <person name="Li J.-R."/>
            <person name="Chien Y.-Y."/>
            <person name="Chiu Y.-C."/>
            <person name="Yang J.-Y."/>
            <person name="Kuo C.-H."/>
        </authorList>
    </citation>
    <scope>NUCLEOTIDE SEQUENCE</scope>
    <source>
        <strain evidence="9">NCHU2019</strain>
    </source>
</reference>
<dbReference type="EC" id="1.5.1.3" evidence="3"/>
<dbReference type="SUPFAM" id="SSF53597">
    <property type="entry name" value="Dihydrofolate reductase-like"/>
    <property type="match status" value="1"/>
</dbReference>
<evidence type="ECO:0000256" key="2">
    <source>
        <dbReference type="ARBA" id="ARBA00009539"/>
    </source>
</evidence>
<dbReference type="PROSITE" id="PS51330">
    <property type="entry name" value="DHFR_2"/>
    <property type="match status" value="1"/>
</dbReference>